<proteinExistence type="predicted"/>
<dbReference type="Proteomes" id="UP001138997">
    <property type="component" value="Unassembled WGS sequence"/>
</dbReference>
<dbReference type="PANTHER" id="PTHR38797">
    <property type="entry name" value="NUCLEAR PORE COMPLEX PROTEIN NUP85-RELATED"/>
    <property type="match status" value="1"/>
</dbReference>
<dbReference type="InterPro" id="IPR022085">
    <property type="entry name" value="OpdG"/>
</dbReference>
<name>A0A9X1NHL8_9ACTN</name>
<dbReference type="PANTHER" id="PTHR38797:SF4">
    <property type="entry name" value="NUCLEAR PORE COMPLEX PROTEIN NUP85"/>
    <property type="match status" value="1"/>
</dbReference>
<dbReference type="RefSeq" id="WP_231444608.1">
    <property type="nucleotide sequence ID" value="NZ_JAJOMB010000011.1"/>
</dbReference>
<dbReference type="EMBL" id="JAJOMB010000011">
    <property type="protein sequence ID" value="MCD5313431.1"/>
    <property type="molecule type" value="Genomic_DNA"/>
</dbReference>
<dbReference type="AlphaFoldDB" id="A0A9X1NHL8"/>
<dbReference type="InterPro" id="IPR053204">
    <property type="entry name" value="Oxopyrrolidines_Biosynth-assoc"/>
</dbReference>
<comment type="caution">
    <text evidence="1">The sequence shown here is derived from an EMBL/GenBank/DDBJ whole genome shotgun (WGS) entry which is preliminary data.</text>
</comment>
<organism evidence="1 2">
    <name type="scientific">Kineosporia babensis</name>
    <dbReference type="NCBI Taxonomy" id="499548"/>
    <lineage>
        <taxon>Bacteria</taxon>
        <taxon>Bacillati</taxon>
        <taxon>Actinomycetota</taxon>
        <taxon>Actinomycetes</taxon>
        <taxon>Kineosporiales</taxon>
        <taxon>Kineosporiaceae</taxon>
        <taxon>Kineosporia</taxon>
    </lineage>
</organism>
<keyword evidence="2" id="KW-1185">Reference proteome</keyword>
<gene>
    <name evidence="1" type="ORF">LR394_21210</name>
</gene>
<accession>A0A9X1NHL8</accession>
<protein>
    <submittedName>
        <fullName evidence="1">DUF3632 domain-containing protein</fullName>
    </submittedName>
</protein>
<reference evidence="1" key="1">
    <citation type="submission" date="2021-11" db="EMBL/GenBank/DDBJ databases">
        <title>Streptomyces corallinus and Kineosporia corallina sp. nov., two new coral-derived marine actinobacteria.</title>
        <authorList>
            <person name="Buangrab K."/>
            <person name="Sutthacheep M."/>
            <person name="Yeemin T."/>
            <person name="Harunari E."/>
            <person name="Igarashi Y."/>
            <person name="Sripreechasak P."/>
            <person name="Kanchanasin P."/>
            <person name="Tanasupawat S."/>
            <person name="Phongsopitanun W."/>
        </authorList>
    </citation>
    <scope>NUCLEOTIDE SEQUENCE</scope>
    <source>
        <strain evidence="1">JCM 31032</strain>
    </source>
</reference>
<evidence type="ECO:0000313" key="2">
    <source>
        <dbReference type="Proteomes" id="UP001138997"/>
    </source>
</evidence>
<evidence type="ECO:0000313" key="1">
    <source>
        <dbReference type="EMBL" id="MCD5313431.1"/>
    </source>
</evidence>
<sequence>MSTAQPPLTGYYRALLRSYLTTASPDVNGTAHAFATPVEKAAEPQERLWTAWGEVIRQASVRAPEDHTRLVELVVALRDRGFKPDATNPHIIWGQVLWTGLPLLNAQMREAWNWAAPPATSDYTWRNVNGFAARLTVAGVDFSLLGLWTIRSSLEESTKVTATELMAAAEWFKYLSKSLVQWSEADRQFDGPDDPASRPGKLLLDQGFARSGFSARRLAYWQHRIQQGSSQQKAV</sequence>
<dbReference type="Pfam" id="PF12311">
    <property type="entry name" value="DUF3632"/>
    <property type="match status" value="1"/>
</dbReference>